<protein>
    <submittedName>
        <fullName evidence="2">Uncharacterized protein</fullName>
    </submittedName>
</protein>
<evidence type="ECO:0000313" key="2">
    <source>
        <dbReference type="EMBL" id="PNH07153.1"/>
    </source>
</evidence>
<dbReference type="AlphaFoldDB" id="A0A2J8A3R9"/>
<feature type="region of interest" description="Disordered" evidence="1">
    <location>
        <begin position="72"/>
        <end position="99"/>
    </location>
</feature>
<dbReference type="Proteomes" id="UP000236333">
    <property type="component" value="Unassembled WGS sequence"/>
</dbReference>
<proteinExistence type="predicted"/>
<dbReference type="EMBL" id="PGGS01000194">
    <property type="protein sequence ID" value="PNH07153.1"/>
    <property type="molecule type" value="Genomic_DNA"/>
</dbReference>
<name>A0A2J8A3R9_9CHLO</name>
<organism evidence="2 3">
    <name type="scientific">Tetrabaena socialis</name>
    <dbReference type="NCBI Taxonomy" id="47790"/>
    <lineage>
        <taxon>Eukaryota</taxon>
        <taxon>Viridiplantae</taxon>
        <taxon>Chlorophyta</taxon>
        <taxon>core chlorophytes</taxon>
        <taxon>Chlorophyceae</taxon>
        <taxon>CS clade</taxon>
        <taxon>Chlamydomonadales</taxon>
        <taxon>Tetrabaenaceae</taxon>
        <taxon>Tetrabaena</taxon>
    </lineage>
</organism>
<gene>
    <name evidence="2" type="ORF">TSOC_006400</name>
</gene>
<feature type="compositionally biased region" description="Low complexity" evidence="1">
    <location>
        <begin position="7"/>
        <end position="27"/>
    </location>
</feature>
<sequence>MSRRKSCSPSASEKRSPSSGGTSTSGSARKRPLAASLRPATTKLQPWCRSLRPPDRVARGVHLIVHLIAHPQRGGGGSSCSGRGRRGARSERGTGVGNRSSCAAGWVARVGGAAVGRLSHGPGGGGAAVLFRLLGTDSSQDMDCG</sequence>
<feature type="region of interest" description="Disordered" evidence="1">
    <location>
        <begin position="1"/>
        <end position="52"/>
    </location>
</feature>
<accession>A0A2J8A3R9</accession>
<keyword evidence="3" id="KW-1185">Reference proteome</keyword>
<evidence type="ECO:0000256" key="1">
    <source>
        <dbReference type="SAM" id="MobiDB-lite"/>
    </source>
</evidence>
<evidence type="ECO:0000313" key="3">
    <source>
        <dbReference type="Proteomes" id="UP000236333"/>
    </source>
</evidence>
<comment type="caution">
    <text evidence="2">The sequence shown here is derived from an EMBL/GenBank/DDBJ whole genome shotgun (WGS) entry which is preliminary data.</text>
</comment>
<reference evidence="2 3" key="1">
    <citation type="journal article" date="2017" name="Mol. Biol. Evol.">
        <title>The 4-celled Tetrabaena socialis nuclear genome reveals the essential components for genetic control of cell number at the origin of multicellularity in the volvocine lineage.</title>
        <authorList>
            <person name="Featherston J."/>
            <person name="Arakaki Y."/>
            <person name="Hanschen E.R."/>
            <person name="Ferris P.J."/>
            <person name="Michod R.E."/>
            <person name="Olson B.J.S.C."/>
            <person name="Nozaki H."/>
            <person name="Durand P.M."/>
        </authorList>
    </citation>
    <scope>NUCLEOTIDE SEQUENCE [LARGE SCALE GENOMIC DNA]</scope>
    <source>
        <strain evidence="2 3">NIES-571</strain>
    </source>
</reference>